<dbReference type="PANTHER" id="PTHR41773">
    <property type="entry name" value="GTP PYROPHOSPHATASE-RELATED"/>
    <property type="match status" value="1"/>
</dbReference>
<dbReference type="CDD" id="cd05399">
    <property type="entry name" value="NT_Rel-Spo_like"/>
    <property type="match status" value="1"/>
</dbReference>
<reference evidence="3 4" key="1">
    <citation type="submission" date="2022-12" db="EMBL/GenBank/DDBJ databases">
        <title>Metagenome assembled genome from gulf of manar.</title>
        <authorList>
            <person name="Kohli P."/>
            <person name="Pk S."/>
            <person name="Venkata Ramana C."/>
            <person name="Sasikala C."/>
        </authorList>
    </citation>
    <scope>NUCLEOTIDE SEQUENCE [LARGE SCALE GENOMIC DNA]</scope>
    <source>
        <strain evidence="3">JB008</strain>
    </source>
</reference>
<dbReference type="SMART" id="SM00028">
    <property type="entry name" value="TPR"/>
    <property type="match status" value="4"/>
</dbReference>
<dbReference type="InterPro" id="IPR007685">
    <property type="entry name" value="RelA_SpoT"/>
</dbReference>
<keyword evidence="1" id="KW-0802">TPR repeat</keyword>
<dbReference type="InterPro" id="IPR019734">
    <property type="entry name" value="TPR_rpt"/>
</dbReference>
<dbReference type="GO" id="GO:0015969">
    <property type="term" value="P:guanosine tetraphosphate metabolic process"/>
    <property type="evidence" value="ECO:0007669"/>
    <property type="project" value="InterPro"/>
</dbReference>
<dbReference type="PANTHER" id="PTHR41773:SF1">
    <property type="entry name" value="RELA_SPOT DOMAIN-CONTAINING PROTEIN"/>
    <property type="match status" value="1"/>
</dbReference>
<sequence length="406" mass="46986">MTETNFYNEPKNILEARYKEAYPVFATVLNEIKDQIQERAAEKELSVTVRHRVKSFSSWHAKIFRKRPLQERIKRNFVTDILGIRIICPFLEEIDSITLMLQELFHIEEHEVKGANYPYQHFGYESVHFLVAIPETAIPTNSIADIFLAPRVCEIQVRTILQEAWAEVEHELVYKSEFSPLDEPLKRKLAAINANLTLSDIMFQEIREYQRQLKEALKQRREDFYNHISQNEYETPPESAASGKHPARSLLKETVDALLLKGLIAHNQKRYEDAIEIYSDILLRDISDDIRAVILVHRGMAYFSNDLQKAALSDFNQAIKLNPAQTKALYFRAVHARVNGKFTDALADIEECIKADPYNLEYLTARAETLAATGDFQSAITECIKILKMDLDFKPAKRLLKNLENR</sequence>
<dbReference type="InterPro" id="IPR011990">
    <property type="entry name" value="TPR-like_helical_dom_sf"/>
</dbReference>
<dbReference type="InterPro" id="IPR043519">
    <property type="entry name" value="NT_sf"/>
</dbReference>
<dbReference type="SUPFAM" id="SSF81301">
    <property type="entry name" value="Nucleotidyltransferase"/>
    <property type="match status" value="1"/>
</dbReference>
<proteinExistence type="predicted"/>
<evidence type="ECO:0000313" key="4">
    <source>
        <dbReference type="Proteomes" id="UP001221217"/>
    </source>
</evidence>
<protein>
    <submittedName>
        <fullName evidence="3">Tetratricopeptide repeat protein</fullName>
    </submittedName>
</protein>
<dbReference type="SUPFAM" id="SSF48452">
    <property type="entry name" value="TPR-like"/>
    <property type="match status" value="1"/>
</dbReference>
<accession>A0AAJ1IIR9</accession>
<dbReference type="AlphaFoldDB" id="A0AAJ1IIR9"/>
<dbReference type="Gene3D" id="1.10.287.860">
    <property type="entry name" value="Nucleotidyltransferase"/>
    <property type="match status" value="1"/>
</dbReference>
<dbReference type="Gene3D" id="1.25.40.10">
    <property type="entry name" value="Tetratricopeptide repeat domain"/>
    <property type="match status" value="2"/>
</dbReference>
<dbReference type="Pfam" id="PF13432">
    <property type="entry name" value="TPR_16"/>
    <property type="match status" value="2"/>
</dbReference>
<feature type="domain" description="RelA/SpoT" evidence="2">
    <location>
        <begin position="51"/>
        <end position="180"/>
    </location>
</feature>
<feature type="repeat" description="TPR" evidence="1">
    <location>
        <begin position="292"/>
        <end position="325"/>
    </location>
</feature>
<name>A0AAJ1IIR9_9SPIO</name>
<dbReference type="PROSITE" id="PS50005">
    <property type="entry name" value="TPR"/>
    <property type="match status" value="1"/>
</dbReference>
<dbReference type="Pfam" id="PF04607">
    <property type="entry name" value="RelA_SpoT"/>
    <property type="match status" value="1"/>
</dbReference>
<evidence type="ECO:0000259" key="2">
    <source>
        <dbReference type="SMART" id="SM00954"/>
    </source>
</evidence>
<dbReference type="SMART" id="SM00954">
    <property type="entry name" value="RelA_SpoT"/>
    <property type="match status" value="1"/>
</dbReference>
<dbReference type="Proteomes" id="UP001221217">
    <property type="component" value="Unassembled WGS sequence"/>
</dbReference>
<dbReference type="EMBL" id="JAQQAL010000021">
    <property type="protein sequence ID" value="MDC7226986.1"/>
    <property type="molecule type" value="Genomic_DNA"/>
</dbReference>
<dbReference type="Gene3D" id="3.30.460.10">
    <property type="entry name" value="Beta Polymerase, domain 2"/>
    <property type="match status" value="1"/>
</dbReference>
<evidence type="ECO:0000313" key="3">
    <source>
        <dbReference type="EMBL" id="MDC7226986.1"/>
    </source>
</evidence>
<organism evidence="3 4">
    <name type="scientific">Candidatus Thalassospirochaeta sargassi</name>
    <dbReference type="NCBI Taxonomy" id="3119039"/>
    <lineage>
        <taxon>Bacteria</taxon>
        <taxon>Pseudomonadati</taxon>
        <taxon>Spirochaetota</taxon>
        <taxon>Spirochaetia</taxon>
        <taxon>Spirochaetales</taxon>
        <taxon>Spirochaetaceae</taxon>
        <taxon>Candidatus Thalassospirochaeta</taxon>
    </lineage>
</organism>
<comment type="caution">
    <text evidence="3">The sequence shown here is derived from an EMBL/GenBank/DDBJ whole genome shotgun (WGS) entry which is preliminary data.</text>
</comment>
<evidence type="ECO:0000256" key="1">
    <source>
        <dbReference type="PROSITE-ProRule" id="PRU00339"/>
    </source>
</evidence>
<gene>
    <name evidence="3" type="ORF">PQJ61_09505</name>
</gene>